<keyword evidence="1" id="KW-0812">Transmembrane</keyword>
<evidence type="ECO:0000313" key="3">
    <source>
        <dbReference type="Proteomes" id="UP001201812"/>
    </source>
</evidence>
<name>A0AAD4MQD1_9BILA</name>
<protein>
    <submittedName>
        <fullName evidence="2">Uncharacterized protein</fullName>
    </submittedName>
</protein>
<sequence>MSTSTIFSIAGFVIALVLDLASLILILWIFYLMFKTSREVSPLLLMNLIAWVTVCIAALPYYLYMIATWHTNNNGYWIFWIGAPSQCLFAAVPTSVFMLTLDRIYCVYWPIKYQKQAKSVINITCVILIVTSVVANMLADLNELAIPEETSSPFFSAMACQAFGCLQTRQKTVFIAGRLGFSFVNIVAQSIFLYKLIIIRKSGIGPYNNVLAGIDALITSLTYTKVLQDTKAAQIVMPNEAFSKAVNASKATL</sequence>
<feature type="transmembrane region" description="Helical" evidence="1">
    <location>
        <begin position="120"/>
        <end position="139"/>
    </location>
</feature>
<comment type="caution">
    <text evidence="2">The sequence shown here is derived from an EMBL/GenBank/DDBJ whole genome shotgun (WGS) entry which is preliminary data.</text>
</comment>
<dbReference type="Proteomes" id="UP001201812">
    <property type="component" value="Unassembled WGS sequence"/>
</dbReference>
<organism evidence="2 3">
    <name type="scientific">Ditylenchus destructor</name>
    <dbReference type="NCBI Taxonomy" id="166010"/>
    <lineage>
        <taxon>Eukaryota</taxon>
        <taxon>Metazoa</taxon>
        <taxon>Ecdysozoa</taxon>
        <taxon>Nematoda</taxon>
        <taxon>Chromadorea</taxon>
        <taxon>Rhabditida</taxon>
        <taxon>Tylenchina</taxon>
        <taxon>Tylenchomorpha</taxon>
        <taxon>Sphaerularioidea</taxon>
        <taxon>Anguinidae</taxon>
        <taxon>Anguininae</taxon>
        <taxon>Ditylenchus</taxon>
    </lineage>
</organism>
<keyword evidence="3" id="KW-1185">Reference proteome</keyword>
<evidence type="ECO:0000313" key="2">
    <source>
        <dbReference type="EMBL" id="KAI1702527.1"/>
    </source>
</evidence>
<dbReference type="AlphaFoldDB" id="A0AAD4MQD1"/>
<feature type="transmembrane region" description="Helical" evidence="1">
    <location>
        <begin position="43"/>
        <end position="64"/>
    </location>
</feature>
<feature type="transmembrane region" description="Helical" evidence="1">
    <location>
        <begin position="6"/>
        <end position="31"/>
    </location>
</feature>
<feature type="transmembrane region" description="Helical" evidence="1">
    <location>
        <begin position="173"/>
        <end position="194"/>
    </location>
</feature>
<feature type="transmembrane region" description="Helical" evidence="1">
    <location>
        <begin position="76"/>
        <end position="99"/>
    </location>
</feature>
<keyword evidence="1" id="KW-0472">Membrane</keyword>
<proteinExistence type="predicted"/>
<reference evidence="2" key="1">
    <citation type="submission" date="2022-01" db="EMBL/GenBank/DDBJ databases">
        <title>Genome Sequence Resource for Two Populations of Ditylenchus destructor, the Migratory Endoparasitic Phytonematode.</title>
        <authorList>
            <person name="Zhang H."/>
            <person name="Lin R."/>
            <person name="Xie B."/>
        </authorList>
    </citation>
    <scope>NUCLEOTIDE SEQUENCE</scope>
    <source>
        <strain evidence="2">BazhouSP</strain>
    </source>
</reference>
<accession>A0AAD4MQD1</accession>
<evidence type="ECO:0000256" key="1">
    <source>
        <dbReference type="SAM" id="Phobius"/>
    </source>
</evidence>
<keyword evidence="1" id="KW-1133">Transmembrane helix</keyword>
<dbReference type="EMBL" id="JAKKPZ010000097">
    <property type="protein sequence ID" value="KAI1702527.1"/>
    <property type="molecule type" value="Genomic_DNA"/>
</dbReference>
<gene>
    <name evidence="2" type="ORF">DdX_15426</name>
</gene>